<dbReference type="InterPro" id="IPR050834">
    <property type="entry name" value="Glycosyltransf_2"/>
</dbReference>
<dbReference type="RefSeq" id="WP_211283358.1">
    <property type="nucleotide sequence ID" value="NZ_PDJC01000001.1"/>
</dbReference>
<feature type="domain" description="Glycosyltransferase 2-like" evidence="1">
    <location>
        <begin position="9"/>
        <end position="177"/>
    </location>
</feature>
<evidence type="ECO:0000313" key="2">
    <source>
        <dbReference type="EMBL" id="PFG17736.1"/>
    </source>
</evidence>
<dbReference type="Gene3D" id="3.90.550.10">
    <property type="entry name" value="Spore Coat Polysaccharide Biosynthesis Protein SpsA, Chain A"/>
    <property type="match status" value="1"/>
</dbReference>
<dbReference type="AlphaFoldDB" id="A0A2A9CUD1"/>
<evidence type="ECO:0000313" key="3">
    <source>
        <dbReference type="Proteomes" id="UP000226079"/>
    </source>
</evidence>
<proteinExistence type="predicted"/>
<dbReference type="InterPro" id="IPR029044">
    <property type="entry name" value="Nucleotide-diphossugar_trans"/>
</dbReference>
<protein>
    <submittedName>
        <fullName evidence="2">Glycosyl transferase family 2</fullName>
    </submittedName>
</protein>
<name>A0A2A9CUD1_9ACTN</name>
<dbReference type="PANTHER" id="PTHR43685:SF2">
    <property type="entry name" value="GLYCOSYLTRANSFERASE 2-LIKE DOMAIN-CONTAINING PROTEIN"/>
    <property type="match status" value="1"/>
</dbReference>
<comment type="caution">
    <text evidence="2">The sequence shown here is derived from an EMBL/GenBank/DDBJ whole genome shotgun (WGS) entry which is preliminary data.</text>
</comment>
<dbReference type="EMBL" id="PDJC01000001">
    <property type="protein sequence ID" value="PFG17736.1"/>
    <property type="molecule type" value="Genomic_DNA"/>
</dbReference>
<evidence type="ECO:0000259" key="1">
    <source>
        <dbReference type="Pfam" id="PF00535"/>
    </source>
</evidence>
<dbReference type="GO" id="GO:0016740">
    <property type="term" value="F:transferase activity"/>
    <property type="evidence" value="ECO:0007669"/>
    <property type="project" value="UniProtKB-KW"/>
</dbReference>
<dbReference type="SUPFAM" id="SSF53448">
    <property type="entry name" value="Nucleotide-diphospho-sugar transferases"/>
    <property type="match status" value="1"/>
</dbReference>
<dbReference type="InterPro" id="IPR001173">
    <property type="entry name" value="Glyco_trans_2-like"/>
</dbReference>
<dbReference type="CDD" id="cd00761">
    <property type="entry name" value="Glyco_tranf_GTA_type"/>
    <property type="match status" value="1"/>
</dbReference>
<gene>
    <name evidence="2" type="ORF">ATK74_2309</name>
</gene>
<dbReference type="PANTHER" id="PTHR43685">
    <property type="entry name" value="GLYCOSYLTRANSFERASE"/>
    <property type="match status" value="1"/>
</dbReference>
<dbReference type="Pfam" id="PF00535">
    <property type="entry name" value="Glycos_transf_2"/>
    <property type="match status" value="1"/>
</dbReference>
<keyword evidence="2" id="KW-0808">Transferase</keyword>
<accession>A0A2A9CUD1</accession>
<keyword evidence="3" id="KW-1185">Reference proteome</keyword>
<reference evidence="2 3" key="1">
    <citation type="submission" date="2017-10" db="EMBL/GenBank/DDBJ databases">
        <title>Sequencing the genomes of 1000 actinobacteria strains.</title>
        <authorList>
            <person name="Klenk H.-P."/>
        </authorList>
    </citation>
    <scope>NUCLEOTIDE SEQUENCE [LARGE SCALE GENOMIC DNA]</scope>
    <source>
        <strain evidence="2 3">DSM 15597</strain>
    </source>
</reference>
<dbReference type="Proteomes" id="UP000226079">
    <property type="component" value="Unassembled WGS sequence"/>
</dbReference>
<sequence length="282" mass="30086">MSDVIPKVSVVIPAYNNAAYLAEAIESVLAQTYPDLELIIADHSSADLSAEIAAGYAGDSRVRLLEPTPAGGGAARNWNRVSEAARGTYLKLLCGDDILEPEALSRQVAALDANPSAVIAAARRRLIDAHGAVFLGGRGLNGLRDLVPGEDAIRATVRAGTNLFGEPGSVLFRRSVLAETGWWDATNPYLIDQATYVRVLHHGDLWASADVLASFRLTGSQWSARLIGQQAGQAIAFHHRERAANPGRISAADVALGDLNARKTAVMRRASYLVLGSKRLSR</sequence>
<organism evidence="2 3">
    <name type="scientific">Propionicimonas paludicola</name>
    <dbReference type="NCBI Taxonomy" id="185243"/>
    <lineage>
        <taxon>Bacteria</taxon>
        <taxon>Bacillati</taxon>
        <taxon>Actinomycetota</taxon>
        <taxon>Actinomycetes</taxon>
        <taxon>Propionibacteriales</taxon>
        <taxon>Nocardioidaceae</taxon>
        <taxon>Propionicimonas</taxon>
    </lineage>
</organism>